<name>A0A9D4YMT0_PEA</name>
<keyword evidence="1" id="KW-1133">Transmembrane helix</keyword>
<reference evidence="2 3" key="1">
    <citation type="journal article" date="2022" name="Nat. Genet.">
        <title>Improved pea reference genome and pan-genome highlight genomic features and evolutionary characteristics.</title>
        <authorList>
            <person name="Yang T."/>
            <person name="Liu R."/>
            <person name="Luo Y."/>
            <person name="Hu S."/>
            <person name="Wang D."/>
            <person name="Wang C."/>
            <person name="Pandey M.K."/>
            <person name="Ge S."/>
            <person name="Xu Q."/>
            <person name="Li N."/>
            <person name="Li G."/>
            <person name="Huang Y."/>
            <person name="Saxena R.K."/>
            <person name="Ji Y."/>
            <person name="Li M."/>
            <person name="Yan X."/>
            <person name="He Y."/>
            <person name="Liu Y."/>
            <person name="Wang X."/>
            <person name="Xiang C."/>
            <person name="Varshney R.K."/>
            <person name="Ding H."/>
            <person name="Gao S."/>
            <person name="Zong X."/>
        </authorList>
    </citation>
    <scope>NUCLEOTIDE SEQUENCE [LARGE SCALE GENOMIC DNA]</scope>
    <source>
        <strain evidence="2 3">cv. Zhongwan 6</strain>
    </source>
</reference>
<organism evidence="2 3">
    <name type="scientific">Pisum sativum</name>
    <name type="common">Garden pea</name>
    <name type="synonym">Lathyrus oleraceus</name>
    <dbReference type="NCBI Taxonomy" id="3888"/>
    <lineage>
        <taxon>Eukaryota</taxon>
        <taxon>Viridiplantae</taxon>
        <taxon>Streptophyta</taxon>
        <taxon>Embryophyta</taxon>
        <taxon>Tracheophyta</taxon>
        <taxon>Spermatophyta</taxon>
        <taxon>Magnoliopsida</taxon>
        <taxon>eudicotyledons</taxon>
        <taxon>Gunneridae</taxon>
        <taxon>Pentapetalae</taxon>
        <taxon>rosids</taxon>
        <taxon>fabids</taxon>
        <taxon>Fabales</taxon>
        <taxon>Fabaceae</taxon>
        <taxon>Papilionoideae</taxon>
        <taxon>50 kb inversion clade</taxon>
        <taxon>NPAAA clade</taxon>
        <taxon>Hologalegina</taxon>
        <taxon>IRL clade</taxon>
        <taxon>Fabeae</taxon>
        <taxon>Lathyrus</taxon>
    </lineage>
</organism>
<sequence length="102" mass="11810">TTYHSFHIFSSSIIQFFKFYNINFLPYFFPYKSILTPLKMKKLSIFTFPLLSLFFIAVFHMVQAQNIDISPAPTPTSDVTALDQGIAYLLMMVALVITYMLH</sequence>
<dbReference type="InterPro" id="IPR009424">
    <property type="entry name" value="AGP16/20/22/41"/>
</dbReference>
<dbReference type="Gramene" id="Psat01G0106800-T1">
    <property type="protein sequence ID" value="KAI5441867.1"/>
    <property type="gene ID" value="KIW84_011068"/>
</dbReference>
<evidence type="ECO:0000313" key="3">
    <source>
        <dbReference type="Proteomes" id="UP001058974"/>
    </source>
</evidence>
<dbReference type="AlphaFoldDB" id="A0A9D4YMT0"/>
<dbReference type="PANTHER" id="PTHR33374">
    <property type="entry name" value="ARABINOGALACTAN PROTEIN 20"/>
    <property type="match status" value="1"/>
</dbReference>
<keyword evidence="1" id="KW-0812">Transmembrane</keyword>
<evidence type="ECO:0000256" key="1">
    <source>
        <dbReference type="SAM" id="Phobius"/>
    </source>
</evidence>
<feature type="transmembrane region" description="Helical" evidence="1">
    <location>
        <begin position="6"/>
        <end position="31"/>
    </location>
</feature>
<feature type="non-terminal residue" evidence="2">
    <location>
        <position position="102"/>
    </location>
</feature>
<protein>
    <submittedName>
        <fullName evidence="2">Uncharacterized protein</fullName>
    </submittedName>
</protein>
<accession>A0A9D4YMT0</accession>
<keyword evidence="1" id="KW-0472">Membrane</keyword>
<comment type="caution">
    <text evidence="2">The sequence shown here is derived from an EMBL/GenBank/DDBJ whole genome shotgun (WGS) entry which is preliminary data.</text>
</comment>
<feature type="transmembrane region" description="Helical" evidence="1">
    <location>
        <begin position="43"/>
        <end position="62"/>
    </location>
</feature>
<dbReference type="Pfam" id="PF06376">
    <property type="entry name" value="AGP"/>
    <property type="match status" value="1"/>
</dbReference>
<dbReference type="Proteomes" id="UP001058974">
    <property type="component" value="Chromosome 1"/>
</dbReference>
<evidence type="ECO:0000313" key="2">
    <source>
        <dbReference type="EMBL" id="KAI5441867.1"/>
    </source>
</evidence>
<gene>
    <name evidence="2" type="ORF">KIW84_011068</name>
</gene>
<proteinExistence type="predicted"/>
<feature type="transmembrane region" description="Helical" evidence="1">
    <location>
        <begin position="82"/>
        <end position="101"/>
    </location>
</feature>
<keyword evidence="3" id="KW-1185">Reference proteome</keyword>
<dbReference type="EMBL" id="JAMSHJ010000001">
    <property type="protein sequence ID" value="KAI5441867.1"/>
    <property type="molecule type" value="Genomic_DNA"/>
</dbReference>